<dbReference type="InterPro" id="IPR004843">
    <property type="entry name" value="Calcineurin-like_PHP"/>
</dbReference>
<reference evidence="3" key="1">
    <citation type="submission" date="2021-01" db="EMBL/GenBank/DDBJ databases">
        <authorList>
            <person name="Corre E."/>
            <person name="Pelletier E."/>
            <person name="Niang G."/>
            <person name="Scheremetjew M."/>
            <person name="Finn R."/>
            <person name="Kale V."/>
            <person name="Holt S."/>
            <person name="Cochrane G."/>
            <person name="Meng A."/>
            <person name="Brown T."/>
            <person name="Cohen L."/>
        </authorList>
    </citation>
    <scope>NUCLEOTIDE SEQUENCE</scope>
    <source>
        <strain evidence="3">CCMP 2712</strain>
    </source>
</reference>
<protein>
    <recommendedName>
        <fullName evidence="2">Calcineurin-like phosphoesterase domain-containing protein</fullName>
    </recommendedName>
</protein>
<feature type="chain" id="PRO_5031176525" description="Calcineurin-like phosphoesterase domain-containing protein" evidence="1">
    <location>
        <begin position="21"/>
        <end position="352"/>
    </location>
</feature>
<dbReference type="InterPro" id="IPR029052">
    <property type="entry name" value="Metallo-depent_PP-like"/>
</dbReference>
<organism evidence="3">
    <name type="scientific">Guillardia theta</name>
    <name type="common">Cryptophyte</name>
    <name type="synonym">Cryptomonas phi</name>
    <dbReference type="NCBI Taxonomy" id="55529"/>
    <lineage>
        <taxon>Eukaryota</taxon>
        <taxon>Cryptophyceae</taxon>
        <taxon>Pyrenomonadales</taxon>
        <taxon>Geminigeraceae</taxon>
        <taxon>Guillardia</taxon>
    </lineage>
</organism>
<dbReference type="GO" id="GO:0016787">
    <property type="term" value="F:hydrolase activity"/>
    <property type="evidence" value="ECO:0007669"/>
    <property type="project" value="InterPro"/>
</dbReference>
<dbReference type="EMBL" id="HBKN01021794">
    <property type="protein sequence ID" value="CAE2303145.1"/>
    <property type="molecule type" value="Transcribed_RNA"/>
</dbReference>
<proteinExistence type="predicted"/>
<feature type="domain" description="Calcineurin-like phosphoesterase" evidence="2">
    <location>
        <begin position="35"/>
        <end position="141"/>
    </location>
</feature>
<dbReference type="AlphaFoldDB" id="A0A7S4NQC7"/>
<sequence length="352" mass="39354">MQRNMFFVMYLILSIIPLHGESTQCSPFILPMPKRIVAVGDLHGDIHATRQALRLAGVLHMKRDEWIGGDTFLVQVGDQVDRGDDEIQVMSLLHRLGKQARAEGGRVEVLVGNHELMSAQGNFRYATKGAMRNFQRWSSICRIKRLMPPFLSRHFGCDIYHGMEDCGDDSICTRRLDKLESDARARYLSLRSGGTFASKFLAEERKAILIVGDTVFVHAGLLHKHFKGEISSTEAINVLNQEVAAFLKGERRAPPSKTWGNDGILWTRRFSKIDLCTDTCKQLKKTLNRLPGNVRRMVVGHSVQRDGISPACDASVWRIDVGMSKGVLATSPQVLEIKQDGSVNILGKSIET</sequence>
<feature type="signal peptide" evidence="1">
    <location>
        <begin position="1"/>
        <end position="20"/>
    </location>
</feature>
<gene>
    <name evidence="3" type="ORF">GTHE00462_LOCUS17101</name>
</gene>
<accession>A0A7S4NQC7</accession>
<name>A0A7S4NQC7_GUITH</name>
<dbReference type="SUPFAM" id="SSF56300">
    <property type="entry name" value="Metallo-dependent phosphatases"/>
    <property type="match status" value="1"/>
</dbReference>
<dbReference type="Gene3D" id="3.60.21.10">
    <property type="match status" value="1"/>
</dbReference>
<keyword evidence="1" id="KW-0732">Signal</keyword>
<dbReference type="Pfam" id="PF00149">
    <property type="entry name" value="Metallophos"/>
    <property type="match status" value="1"/>
</dbReference>
<dbReference type="PANTHER" id="PTHR46546:SF4">
    <property type="entry name" value="SHEWANELLA-LIKE PROTEIN PHOSPHATASE 1"/>
    <property type="match status" value="1"/>
</dbReference>
<evidence type="ECO:0000256" key="1">
    <source>
        <dbReference type="SAM" id="SignalP"/>
    </source>
</evidence>
<dbReference type="PANTHER" id="PTHR46546">
    <property type="entry name" value="SHEWANELLA-LIKE PROTEIN PHOSPHATASE 1"/>
    <property type="match status" value="1"/>
</dbReference>
<evidence type="ECO:0000313" key="3">
    <source>
        <dbReference type="EMBL" id="CAE2303145.1"/>
    </source>
</evidence>
<evidence type="ECO:0000259" key="2">
    <source>
        <dbReference type="Pfam" id="PF00149"/>
    </source>
</evidence>